<keyword evidence="4" id="KW-0472">Membrane</keyword>
<evidence type="ECO:0000313" key="8">
    <source>
        <dbReference type="Proteomes" id="UP001071230"/>
    </source>
</evidence>
<dbReference type="Gene3D" id="1.10.260.40">
    <property type="entry name" value="lambda repressor-like DNA-binding domains"/>
    <property type="match status" value="1"/>
</dbReference>
<keyword evidence="3" id="KW-1133">Transmembrane helix</keyword>
<proteinExistence type="predicted"/>
<dbReference type="InterPro" id="IPR010652">
    <property type="entry name" value="DUF1232"/>
</dbReference>
<reference evidence="6" key="2">
    <citation type="submission" date="2020-01" db="EMBL/GenBank/DDBJ databases">
        <authorList>
            <person name="Hornung B."/>
        </authorList>
    </citation>
    <scope>NUCLEOTIDE SEQUENCE</scope>
    <source>
        <strain evidence="6">PacBioINE</strain>
    </source>
</reference>
<dbReference type="InterPro" id="IPR010982">
    <property type="entry name" value="Lambda_DNA-bd_dom_sf"/>
</dbReference>
<dbReference type="EMBL" id="LR746496">
    <property type="protein sequence ID" value="CAA7599465.1"/>
    <property type="molecule type" value="Genomic_DNA"/>
</dbReference>
<keyword evidence="2" id="KW-0812">Transmembrane</keyword>
<dbReference type="GO" id="GO:0003677">
    <property type="term" value="F:DNA binding"/>
    <property type="evidence" value="ECO:0007669"/>
    <property type="project" value="InterPro"/>
</dbReference>
<dbReference type="RefSeq" id="WP_240983268.1">
    <property type="nucleotide sequence ID" value="NZ_CDGJ01000033.1"/>
</dbReference>
<evidence type="ECO:0000259" key="5">
    <source>
        <dbReference type="PROSITE" id="PS50943"/>
    </source>
</evidence>
<evidence type="ECO:0000256" key="2">
    <source>
        <dbReference type="ARBA" id="ARBA00022692"/>
    </source>
</evidence>
<evidence type="ECO:0000256" key="4">
    <source>
        <dbReference type="ARBA" id="ARBA00023136"/>
    </source>
</evidence>
<dbReference type="Pfam" id="PF06803">
    <property type="entry name" value="DUF1232"/>
    <property type="match status" value="1"/>
</dbReference>
<feature type="domain" description="HTH cro/C1-type" evidence="5">
    <location>
        <begin position="14"/>
        <end position="68"/>
    </location>
</feature>
<evidence type="ECO:0000313" key="6">
    <source>
        <dbReference type="EMBL" id="CAA7599465.1"/>
    </source>
</evidence>
<dbReference type="KEGG" id="aacx:DEACI_0087"/>
<dbReference type="GO" id="GO:0012505">
    <property type="term" value="C:endomembrane system"/>
    <property type="evidence" value="ECO:0007669"/>
    <property type="project" value="UniProtKB-SubCell"/>
</dbReference>
<dbReference type="AlphaFoldDB" id="A0A8S0Y1G7"/>
<keyword evidence="8" id="KW-1185">Reference proteome</keyword>
<dbReference type="PROSITE" id="PS50943">
    <property type="entry name" value="HTH_CROC1"/>
    <property type="match status" value="1"/>
</dbReference>
<dbReference type="SMART" id="SM00530">
    <property type="entry name" value="HTH_XRE"/>
    <property type="match status" value="1"/>
</dbReference>
<sequence length="225" mass="25466">MREQETSSDLGSLLKALLKEKSWSMRKLSQLSGIETATISRIVNGKQQARPKHLQQFAQALNVPVEQLFEAAGYGIKAQKKDPYSDFRTSLEAIQEVLLASKLFDEEYTRERVEQRLADYEHYARTEEGQRIILEDFQEKIKQVGGLGPFIDDLNQLYTLYLQTDGTSPKRAVLGSALLYFILATDIIPDYVFPIGYLDDAIAIKLVLHKLSLGQNPAEEAEDEP</sequence>
<accession>A0A8S0Y1G7</accession>
<organism evidence="6">
    <name type="scientific">Acididesulfobacillus acetoxydans</name>
    <dbReference type="NCBI Taxonomy" id="1561005"/>
    <lineage>
        <taxon>Bacteria</taxon>
        <taxon>Bacillati</taxon>
        <taxon>Bacillota</taxon>
        <taxon>Clostridia</taxon>
        <taxon>Eubacteriales</taxon>
        <taxon>Peptococcaceae</taxon>
        <taxon>Acididesulfobacillus</taxon>
    </lineage>
</organism>
<evidence type="ECO:0000313" key="7">
    <source>
        <dbReference type="EMBL" id="CEJ06730.1"/>
    </source>
</evidence>
<dbReference type="EMBL" id="CDGJ01000033">
    <property type="protein sequence ID" value="CEJ06730.1"/>
    <property type="molecule type" value="Genomic_DNA"/>
</dbReference>
<name>A0A8S0Y1G7_9FIRM</name>
<gene>
    <name evidence="6" type="ORF">DEACI_0087</name>
    <name evidence="7" type="ORF">DEACI_1180</name>
</gene>
<dbReference type="Proteomes" id="UP001071230">
    <property type="component" value="Unassembled WGS sequence"/>
</dbReference>
<comment type="subcellular location">
    <subcellularLocation>
        <location evidence="1">Endomembrane system</location>
        <topology evidence="1">Multi-pass membrane protein</topology>
    </subcellularLocation>
</comment>
<dbReference type="InterPro" id="IPR001387">
    <property type="entry name" value="Cro/C1-type_HTH"/>
</dbReference>
<dbReference type="Pfam" id="PF01381">
    <property type="entry name" value="HTH_3"/>
    <property type="match status" value="1"/>
</dbReference>
<protein>
    <submittedName>
        <fullName evidence="6">Cro/C1-type HTH domain protein</fullName>
    </submittedName>
    <submittedName>
        <fullName evidence="7">Transcriptional regulator</fullName>
    </submittedName>
</protein>
<evidence type="ECO:0000256" key="3">
    <source>
        <dbReference type="ARBA" id="ARBA00022989"/>
    </source>
</evidence>
<dbReference type="Proteomes" id="UP000836597">
    <property type="component" value="Chromosome"/>
</dbReference>
<reference evidence="7" key="1">
    <citation type="submission" date="2014-11" db="EMBL/GenBank/DDBJ databases">
        <authorList>
            <person name="Hornung B.V."/>
        </authorList>
    </citation>
    <scope>NUCLEOTIDE SEQUENCE</scope>
    <source>
        <strain evidence="7">INE</strain>
    </source>
</reference>
<evidence type="ECO:0000256" key="1">
    <source>
        <dbReference type="ARBA" id="ARBA00004127"/>
    </source>
</evidence>
<dbReference type="CDD" id="cd00093">
    <property type="entry name" value="HTH_XRE"/>
    <property type="match status" value="1"/>
</dbReference>
<dbReference type="SUPFAM" id="SSF47413">
    <property type="entry name" value="lambda repressor-like DNA-binding domains"/>
    <property type="match status" value="1"/>
</dbReference>